<gene>
    <name evidence="1" type="ORF">Ade02nite_21550</name>
</gene>
<comment type="caution">
    <text evidence="1">The sequence shown here is derived from an EMBL/GenBank/DDBJ whole genome shotgun (WGS) entry which is preliminary data.</text>
</comment>
<name>A0ABQ3Y0L0_9ACTN</name>
<evidence type="ECO:0000313" key="1">
    <source>
        <dbReference type="EMBL" id="GID73514.1"/>
    </source>
</evidence>
<protein>
    <submittedName>
        <fullName evidence="1">Uncharacterized protein</fullName>
    </submittedName>
</protein>
<proteinExistence type="predicted"/>
<accession>A0ABQ3Y0L0</accession>
<evidence type="ECO:0000313" key="2">
    <source>
        <dbReference type="Proteomes" id="UP000609879"/>
    </source>
</evidence>
<keyword evidence="2" id="KW-1185">Reference proteome</keyword>
<sequence>MFPDYGAFPVWGWITLPARGERPARTVHGGVSPRSLGITEELAAALQEWSLWQERHQAGPDLWSIENAPPTTPEEWAAWNTRGRRLSERLAEETGDLVVYLWPRDGRDPDCPHCGERAR</sequence>
<dbReference type="Proteomes" id="UP000609879">
    <property type="component" value="Unassembled WGS sequence"/>
</dbReference>
<dbReference type="EMBL" id="BOMI01000035">
    <property type="protein sequence ID" value="GID73514.1"/>
    <property type="molecule type" value="Genomic_DNA"/>
</dbReference>
<reference evidence="1 2" key="1">
    <citation type="submission" date="2021-01" db="EMBL/GenBank/DDBJ databases">
        <title>Whole genome shotgun sequence of Actinoplanes deccanensis NBRC 13994.</title>
        <authorList>
            <person name="Komaki H."/>
            <person name="Tamura T."/>
        </authorList>
    </citation>
    <scope>NUCLEOTIDE SEQUENCE [LARGE SCALE GENOMIC DNA]</scope>
    <source>
        <strain evidence="1 2">NBRC 13994</strain>
    </source>
</reference>
<organism evidence="1 2">
    <name type="scientific">Paractinoplanes deccanensis</name>
    <dbReference type="NCBI Taxonomy" id="113561"/>
    <lineage>
        <taxon>Bacteria</taxon>
        <taxon>Bacillati</taxon>
        <taxon>Actinomycetota</taxon>
        <taxon>Actinomycetes</taxon>
        <taxon>Micromonosporales</taxon>
        <taxon>Micromonosporaceae</taxon>
        <taxon>Paractinoplanes</taxon>
    </lineage>
</organism>